<feature type="transmembrane region" description="Helical" evidence="4">
    <location>
        <begin position="324"/>
        <end position="346"/>
    </location>
</feature>
<name>A0ABT6NEZ7_9FIRM</name>
<keyword evidence="4" id="KW-0472">Membrane</keyword>
<dbReference type="Gene3D" id="3.30.450.20">
    <property type="entry name" value="PAS domain"/>
    <property type="match status" value="2"/>
</dbReference>
<feature type="domain" description="Methyl-accepting transducer" evidence="5">
    <location>
        <begin position="425"/>
        <end position="682"/>
    </location>
</feature>
<dbReference type="SMART" id="SM00283">
    <property type="entry name" value="MA"/>
    <property type="match status" value="1"/>
</dbReference>
<evidence type="ECO:0000259" key="5">
    <source>
        <dbReference type="PROSITE" id="PS50111"/>
    </source>
</evidence>
<feature type="transmembrane region" description="Helical" evidence="4">
    <location>
        <begin position="16"/>
        <end position="36"/>
    </location>
</feature>
<evidence type="ECO:0000313" key="6">
    <source>
        <dbReference type="EMBL" id="MDH8678999.1"/>
    </source>
</evidence>
<dbReference type="SUPFAM" id="SSF58104">
    <property type="entry name" value="Methyl-accepting chemotaxis protein (MCP) signaling domain"/>
    <property type="match status" value="1"/>
</dbReference>
<dbReference type="CDD" id="cd12913">
    <property type="entry name" value="PDC1_MCP_like"/>
    <property type="match status" value="1"/>
</dbReference>
<evidence type="ECO:0000256" key="3">
    <source>
        <dbReference type="SAM" id="Coils"/>
    </source>
</evidence>
<evidence type="ECO:0000256" key="1">
    <source>
        <dbReference type="ARBA" id="ARBA00023224"/>
    </source>
</evidence>
<dbReference type="RefSeq" id="WP_281094894.1">
    <property type="nucleotide sequence ID" value="NZ_JARYZI010000008.1"/>
</dbReference>
<protein>
    <submittedName>
        <fullName evidence="6">Methyl-accepting chemotaxis protein</fullName>
    </submittedName>
</protein>
<dbReference type="Pfam" id="PF00015">
    <property type="entry name" value="MCPsignal"/>
    <property type="match status" value="1"/>
</dbReference>
<keyword evidence="7" id="KW-1185">Reference proteome</keyword>
<sequence length="711" mass="78034">MGDQKNIFKSRLKYRVILMILLPVAIVFALVSYVILSQVKEDGRMNAEQYSISLSSEYAGNIKNQLDLAMGNAKSIAESLSAMIISGNADRDLGNELIKEIFSSNENLIGGWVAFEENGFDGNDRTYINREGHDETGRFIPYWYRDGAKLEVEPLIGYDTPGDGDYYLVSKESGKPNILEPYVYTVGGKEILITSLSAPVIVNGRTVGVAGVDISLETMVAITNEMQIYKTGFGRLLSNKGTLLAHKDLTLIGTKGRDLEGEREIRIMGRIAKGEKFFEPYFSKQLNAETYNTFVPIEIKDTDIKWIFSAVVPTAEIYMSVNKLVFITLIAFLGSILVIGIIVYLISSAISNPITAITKLLSLQSQLDFTENKDAVITKYSGRADEIGQMIRASDEMQKNVREFVINTSSAAENIAASSQELSSSVIQSVSTAEEVSKTIEEIANGATDQAKETMDGSVSINWLGQMVESTIHLVEQITLATQNVEQLKNEGFVVLRDLEAKTEDNEKASLEVMEIVNATDASTHKIEAASDMIKSIADQTNLLALNAAIEAARAGEAGKGFAVVADEIRKLAEQSNRFANEIFEIIKELSFKTKSAVETMDYSMKINQSQVLSLNNTRDKFNGISFSIEEVARIILSLNQASQTMNNKKNEIIQVIENLSAISEENAAGTEEASASIEEQNATMHQIAGASENLAGIAEALQQFISKFKV</sequence>
<dbReference type="Pfam" id="PF22673">
    <property type="entry name" value="MCP-like_PDC_1"/>
    <property type="match status" value="1"/>
</dbReference>
<evidence type="ECO:0000313" key="7">
    <source>
        <dbReference type="Proteomes" id="UP001158045"/>
    </source>
</evidence>
<keyword evidence="3" id="KW-0175">Coiled coil</keyword>
<organism evidence="6 7">
    <name type="scientific">Fusibacter bizertensis</name>
    <dbReference type="NCBI Taxonomy" id="1488331"/>
    <lineage>
        <taxon>Bacteria</taxon>
        <taxon>Bacillati</taxon>
        <taxon>Bacillota</taxon>
        <taxon>Clostridia</taxon>
        <taxon>Eubacteriales</taxon>
        <taxon>Eubacteriales Family XII. Incertae Sedis</taxon>
        <taxon>Fusibacter</taxon>
    </lineage>
</organism>
<comment type="caution">
    <text evidence="6">The sequence shown here is derived from an EMBL/GenBank/DDBJ whole genome shotgun (WGS) entry which is preliminary data.</text>
</comment>
<dbReference type="Gene3D" id="1.10.287.950">
    <property type="entry name" value="Methyl-accepting chemotaxis protein"/>
    <property type="match status" value="1"/>
</dbReference>
<evidence type="ECO:0000256" key="2">
    <source>
        <dbReference type="PROSITE-ProRule" id="PRU00284"/>
    </source>
</evidence>
<dbReference type="EMBL" id="JARYZI010000008">
    <property type="protein sequence ID" value="MDH8678999.1"/>
    <property type="molecule type" value="Genomic_DNA"/>
</dbReference>
<accession>A0ABT6NEZ7</accession>
<reference evidence="6 7" key="1">
    <citation type="submission" date="2023-04" db="EMBL/GenBank/DDBJ databases">
        <title>Fusibacter bizertensis strain WBS, isolated from littoral bottom sediments of the Arctic seas - biochemical and genomic analysis.</title>
        <authorList>
            <person name="Brioukhanov A.L."/>
        </authorList>
    </citation>
    <scope>NUCLEOTIDE SEQUENCE [LARGE SCALE GENOMIC DNA]</scope>
    <source>
        <strain evidence="6 7">WBS</strain>
    </source>
</reference>
<dbReference type="PROSITE" id="PS50111">
    <property type="entry name" value="CHEMOTAXIS_TRANSDUC_2"/>
    <property type="match status" value="1"/>
</dbReference>
<dbReference type="PANTHER" id="PTHR32089">
    <property type="entry name" value="METHYL-ACCEPTING CHEMOTAXIS PROTEIN MCPB"/>
    <property type="match status" value="1"/>
</dbReference>
<proteinExistence type="predicted"/>
<dbReference type="InterPro" id="IPR004089">
    <property type="entry name" value="MCPsignal_dom"/>
</dbReference>
<keyword evidence="4" id="KW-1133">Transmembrane helix</keyword>
<keyword evidence="4" id="KW-0812">Transmembrane</keyword>
<gene>
    <name evidence="6" type="ORF">QE109_12635</name>
</gene>
<feature type="coiled-coil region" evidence="3">
    <location>
        <begin position="639"/>
        <end position="666"/>
    </location>
</feature>
<dbReference type="PANTHER" id="PTHR32089:SF112">
    <property type="entry name" value="LYSOZYME-LIKE PROTEIN-RELATED"/>
    <property type="match status" value="1"/>
</dbReference>
<dbReference type="Proteomes" id="UP001158045">
    <property type="component" value="Unassembled WGS sequence"/>
</dbReference>
<evidence type="ECO:0000256" key="4">
    <source>
        <dbReference type="SAM" id="Phobius"/>
    </source>
</evidence>
<keyword evidence="1 2" id="KW-0807">Transducer</keyword>